<evidence type="ECO:0000259" key="1">
    <source>
        <dbReference type="Pfam" id="PF00296"/>
    </source>
</evidence>
<proteinExistence type="predicted"/>
<feature type="domain" description="Luciferase-like" evidence="1">
    <location>
        <begin position="18"/>
        <end position="221"/>
    </location>
</feature>
<dbReference type="NCBIfam" id="TIGR03619">
    <property type="entry name" value="F420_Rv2161c"/>
    <property type="match status" value="1"/>
</dbReference>
<dbReference type="Gene3D" id="3.20.20.30">
    <property type="entry name" value="Luciferase-like domain"/>
    <property type="match status" value="1"/>
</dbReference>
<organism evidence="2 3">
    <name type="scientific">Fodinicola feengrottensis</name>
    <dbReference type="NCBI Taxonomy" id="435914"/>
    <lineage>
        <taxon>Bacteria</taxon>
        <taxon>Bacillati</taxon>
        <taxon>Actinomycetota</taxon>
        <taxon>Actinomycetes</taxon>
        <taxon>Mycobacteriales</taxon>
        <taxon>Fodinicola</taxon>
    </lineage>
</organism>
<dbReference type="Pfam" id="PF00296">
    <property type="entry name" value="Bac_luciferase"/>
    <property type="match status" value="1"/>
</dbReference>
<dbReference type="PANTHER" id="PTHR30011">
    <property type="entry name" value="ALKANESULFONATE MONOOXYGENASE-RELATED"/>
    <property type="match status" value="1"/>
</dbReference>
<gene>
    <name evidence="2" type="ORF">GCM10009765_71560</name>
</gene>
<evidence type="ECO:0000313" key="2">
    <source>
        <dbReference type="EMBL" id="GAA1712139.1"/>
    </source>
</evidence>
<dbReference type="EMBL" id="BAAANY010000038">
    <property type="protein sequence ID" value="GAA1712139.1"/>
    <property type="molecule type" value="Genomic_DNA"/>
</dbReference>
<comment type="caution">
    <text evidence="2">The sequence shown here is derived from an EMBL/GenBank/DDBJ whole genome shotgun (WGS) entry which is preliminary data.</text>
</comment>
<evidence type="ECO:0000313" key="3">
    <source>
        <dbReference type="Proteomes" id="UP001500618"/>
    </source>
</evidence>
<dbReference type="InterPro" id="IPR036661">
    <property type="entry name" value="Luciferase-like_sf"/>
</dbReference>
<name>A0ABN2IUP6_9ACTN</name>
<dbReference type="InterPro" id="IPR011251">
    <property type="entry name" value="Luciferase-like_dom"/>
</dbReference>
<protein>
    <submittedName>
        <fullName evidence="2">LLM class F420-dependent oxidoreductase</fullName>
    </submittedName>
</protein>
<sequence>MKIGLSTFITDEGIRPADLGRAAEERGFDSLFIAEHSHIPVREETPYPGGTELPRIYYRTLDPFVALSAIASVTEKLLLGTGIALVIQRDTIHTAKEAASLDLVSNGRAVLGVGAGWKREEMRNHGTDPRTRGALLDEQLRAIREIWTKEQAEFHGKHVNFDPIYAWPKPVQPTLPIYIGGEGEAAQRRVVELGDGWMPSASRQPTDLAETIKSLRDRAGRHIPVTLFGVSDLGVDLDAYEAAGVERVLFFLPTQPRSESLQTLDTFAARITR</sequence>
<dbReference type="PANTHER" id="PTHR30011:SF32">
    <property type="entry name" value="CONSERVED PROTEIN"/>
    <property type="match status" value="1"/>
</dbReference>
<dbReference type="RefSeq" id="WP_344314565.1">
    <property type="nucleotide sequence ID" value="NZ_BAAANY010000038.1"/>
</dbReference>
<keyword evidence="3" id="KW-1185">Reference proteome</keyword>
<reference evidence="2 3" key="1">
    <citation type="journal article" date="2019" name="Int. J. Syst. Evol. Microbiol.">
        <title>The Global Catalogue of Microorganisms (GCM) 10K type strain sequencing project: providing services to taxonomists for standard genome sequencing and annotation.</title>
        <authorList>
            <consortium name="The Broad Institute Genomics Platform"/>
            <consortium name="The Broad Institute Genome Sequencing Center for Infectious Disease"/>
            <person name="Wu L."/>
            <person name="Ma J."/>
        </authorList>
    </citation>
    <scope>NUCLEOTIDE SEQUENCE [LARGE SCALE GENOMIC DNA]</scope>
    <source>
        <strain evidence="2 3">JCM 14718</strain>
    </source>
</reference>
<dbReference type="SUPFAM" id="SSF51679">
    <property type="entry name" value="Bacterial luciferase-like"/>
    <property type="match status" value="1"/>
</dbReference>
<dbReference type="Proteomes" id="UP001500618">
    <property type="component" value="Unassembled WGS sequence"/>
</dbReference>
<dbReference type="InterPro" id="IPR019921">
    <property type="entry name" value="Lucif-like_OxRdtase_Rv2161c"/>
</dbReference>
<dbReference type="InterPro" id="IPR051260">
    <property type="entry name" value="Diverse_substr_monoxygenases"/>
</dbReference>
<accession>A0ABN2IUP6</accession>